<keyword evidence="2" id="KW-1185">Reference proteome</keyword>
<proteinExistence type="predicted"/>
<evidence type="ECO:0000313" key="1">
    <source>
        <dbReference type="EMBL" id="KAK0446758.1"/>
    </source>
</evidence>
<gene>
    <name evidence="1" type="ORF">EV421DRAFT_1791183</name>
</gene>
<name>A0AA39JUC7_9AGAR</name>
<dbReference type="EMBL" id="JAUEPT010000013">
    <property type="protein sequence ID" value="KAK0446758.1"/>
    <property type="molecule type" value="Genomic_DNA"/>
</dbReference>
<comment type="caution">
    <text evidence="1">The sequence shown here is derived from an EMBL/GenBank/DDBJ whole genome shotgun (WGS) entry which is preliminary data.</text>
</comment>
<dbReference type="Proteomes" id="UP001175226">
    <property type="component" value="Unassembled WGS sequence"/>
</dbReference>
<sequence length="83" mass="9328">MIRMVLFPAVVHLFVYQHHQKPGKLFSLSFMTHGTLACRLCPGSYPTHRSAPDGFPACDICRRSNASKITKAVQHACRYAPQK</sequence>
<dbReference type="AlphaFoldDB" id="A0AA39JUC7"/>
<evidence type="ECO:0000313" key="2">
    <source>
        <dbReference type="Proteomes" id="UP001175226"/>
    </source>
</evidence>
<accession>A0AA39JUC7</accession>
<protein>
    <submittedName>
        <fullName evidence="1">Uncharacterized protein</fullName>
    </submittedName>
</protein>
<organism evidence="1 2">
    <name type="scientific">Armillaria borealis</name>
    <dbReference type="NCBI Taxonomy" id="47425"/>
    <lineage>
        <taxon>Eukaryota</taxon>
        <taxon>Fungi</taxon>
        <taxon>Dikarya</taxon>
        <taxon>Basidiomycota</taxon>
        <taxon>Agaricomycotina</taxon>
        <taxon>Agaricomycetes</taxon>
        <taxon>Agaricomycetidae</taxon>
        <taxon>Agaricales</taxon>
        <taxon>Marasmiineae</taxon>
        <taxon>Physalacriaceae</taxon>
        <taxon>Armillaria</taxon>
    </lineage>
</organism>
<reference evidence="1" key="1">
    <citation type="submission" date="2023-06" db="EMBL/GenBank/DDBJ databases">
        <authorList>
            <consortium name="Lawrence Berkeley National Laboratory"/>
            <person name="Ahrendt S."/>
            <person name="Sahu N."/>
            <person name="Indic B."/>
            <person name="Wong-Bajracharya J."/>
            <person name="Merenyi Z."/>
            <person name="Ke H.-M."/>
            <person name="Monk M."/>
            <person name="Kocsube S."/>
            <person name="Drula E."/>
            <person name="Lipzen A."/>
            <person name="Balint B."/>
            <person name="Henrissat B."/>
            <person name="Andreopoulos B."/>
            <person name="Martin F.M."/>
            <person name="Harder C.B."/>
            <person name="Rigling D."/>
            <person name="Ford K.L."/>
            <person name="Foster G.D."/>
            <person name="Pangilinan J."/>
            <person name="Papanicolaou A."/>
            <person name="Barry K."/>
            <person name="LaButti K."/>
            <person name="Viragh M."/>
            <person name="Koriabine M."/>
            <person name="Yan M."/>
            <person name="Riley R."/>
            <person name="Champramary S."/>
            <person name="Plett K.L."/>
            <person name="Tsai I.J."/>
            <person name="Slot J."/>
            <person name="Sipos G."/>
            <person name="Plett J."/>
            <person name="Nagy L.G."/>
            <person name="Grigoriev I.V."/>
        </authorList>
    </citation>
    <scope>NUCLEOTIDE SEQUENCE</scope>
    <source>
        <strain evidence="1">FPL87.14</strain>
    </source>
</reference>